<comment type="caution">
    <text evidence="10">The sequence shown here is derived from an EMBL/GenBank/DDBJ whole genome shotgun (WGS) entry which is preliminary data.</text>
</comment>
<dbReference type="Pfam" id="PF01263">
    <property type="entry name" value="Aldose_epim"/>
    <property type="match status" value="1"/>
</dbReference>
<dbReference type="InterPro" id="IPR014718">
    <property type="entry name" value="GH-type_carb-bd"/>
</dbReference>
<dbReference type="InterPro" id="IPR008183">
    <property type="entry name" value="Aldose_1/G6P_1-epimerase"/>
</dbReference>
<dbReference type="NCBIfam" id="NF008277">
    <property type="entry name" value="PRK11055.1"/>
    <property type="match status" value="1"/>
</dbReference>
<reference evidence="11" key="1">
    <citation type="journal article" date="2019" name="Int. J. Syst. Evol. Microbiol.">
        <title>The Global Catalogue of Microorganisms (GCM) 10K type strain sequencing project: providing services to taxonomists for standard genome sequencing and annotation.</title>
        <authorList>
            <consortium name="The Broad Institute Genomics Platform"/>
            <consortium name="The Broad Institute Genome Sequencing Center for Infectious Disease"/>
            <person name="Wu L."/>
            <person name="Ma J."/>
        </authorList>
    </citation>
    <scope>NUCLEOTIDE SEQUENCE [LARGE SCALE GENOMIC DNA]</scope>
    <source>
        <strain evidence="11">JCM 17085</strain>
    </source>
</reference>
<keyword evidence="11" id="KW-1185">Reference proteome</keyword>
<dbReference type="InterPro" id="IPR015443">
    <property type="entry name" value="Aldose_1-epimerase"/>
</dbReference>
<keyword evidence="6 8" id="KW-0413">Isomerase</keyword>
<organism evidence="10 11">
    <name type="scientific">Mucilaginibacter panaciglaebae</name>
    <dbReference type="NCBI Taxonomy" id="502331"/>
    <lineage>
        <taxon>Bacteria</taxon>
        <taxon>Pseudomonadati</taxon>
        <taxon>Bacteroidota</taxon>
        <taxon>Sphingobacteriia</taxon>
        <taxon>Sphingobacteriales</taxon>
        <taxon>Sphingobacteriaceae</taxon>
        <taxon>Mucilaginibacter</taxon>
    </lineage>
</organism>
<keyword evidence="7 8" id="KW-0119">Carbohydrate metabolism</keyword>
<dbReference type="PROSITE" id="PS51257">
    <property type="entry name" value="PROKAR_LIPOPROTEIN"/>
    <property type="match status" value="1"/>
</dbReference>
<evidence type="ECO:0000256" key="7">
    <source>
        <dbReference type="ARBA" id="ARBA00023277"/>
    </source>
</evidence>
<proteinExistence type="inferred from homology"/>
<dbReference type="Proteomes" id="UP001500841">
    <property type="component" value="Unassembled WGS sequence"/>
</dbReference>
<comment type="pathway">
    <text evidence="2 8">Carbohydrate metabolism; hexose metabolism.</text>
</comment>
<comment type="similarity">
    <text evidence="3 8">Belongs to the aldose epimerase family.</text>
</comment>
<evidence type="ECO:0000256" key="2">
    <source>
        <dbReference type="ARBA" id="ARBA00005028"/>
    </source>
</evidence>
<accession>A0ABP7WA92</accession>
<evidence type="ECO:0000313" key="10">
    <source>
        <dbReference type="EMBL" id="GAA4084281.1"/>
    </source>
</evidence>
<protein>
    <recommendedName>
        <fullName evidence="8">Aldose 1-epimerase</fullName>
        <ecNumber evidence="8">5.1.3.3</ecNumber>
    </recommendedName>
</protein>
<dbReference type="RefSeq" id="WP_345100292.1">
    <property type="nucleotide sequence ID" value="NZ_BAABCV010000001.1"/>
</dbReference>
<comment type="cofactor">
    <cofactor evidence="1">
        <name>Ca(2+)</name>
        <dbReference type="ChEBI" id="CHEBI:29108"/>
    </cofactor>
</comment>
<dbReference type="PANTHER" id="PTHR10091">
    <property type="entry name" value="ALDOSE-1-EPIMERASE"/>
    <property type="match status" value="1"/>
</dbReference>
<evidence type="ECO:0000256" key="9">
    <source>
        <dbReference type="SAM" id="SignalP"/>
    </source>
</evidence>
<keyword evidence="5" id="KW-0106">Calcium</keyword>
<dbReference type="Gene3D" id="2.70.98.10">
    <property type="match status" value="1"/>
</dbReference>
<comment type="catalytic activity">
    <reaction evidence="8">
        <text>alpha-D-glucose = beta-D-glucose</text>
        <dbReference type="Rhea" id="RHEA:10264"/>
        <dbReference type="ChEBI" id="CHEBI:15903"/>
        <dbReference type="ChEBI" id="CHEBI:17925"/>
        <dbReference type="EC" id="5.1.3.3"/>
    </reaction>
</comment>
<evidence type="ECO:0000256" key="4">
    <source>
        <dbReference type="ARBA" id="ARBA00011245"/>
    </source>
</evidence>
<comment type="subunit">
    <text evidence="4">Monomer.</text>
</comment>
<evidence type="ECO:0000256" key="1">
    <source>
        <dbReference type="ARBA" id="ARBA00001913"/>
    </source>
</evidence>
<evidence type="ECO:0000256" key="6">
    <source>
        <dbReference type="ARBA" id="ARBA00023235"/>
    </source>
</evidence>
<keyword evidence="9" id="KW-0732">Signal</keyword>
<dbReference type="CDD" id="cd09019">
    <property type="entry name" value="galactose_mutarotase_like"/>
    <property type="match status" value="1"/>
</dbReference>
<dbReference type="PANTHER" id="PTHR10091:SF0">
    <property type="entry name" value="GALACTOSE MUTAROTASE"/>
    <property type="match status" value="1"/>
</dbReference>
<feature type="signal peptide" evidence="9">
    <location>
        <begin position="1"/>
        <end position="18"/>
    </location>
</feature>
<evidence type="ECO:0000256" key="5">
    <source>
        <dbReference type="ARBA" id="ARBA00022837"/>
    </source>
</evidence>
<gene>
    <name evidence="10" type="ORF">GCM10022392_01230</name>
</gene>
<dbReference type="EMBL" id="BAABCV010000001">
    <property type="protein sequence ID" value="GAA4084281.1"/>
    <property type="molecule type" value="Genomic_DNA"/>
</dbReference>
<dbReference type="PIRSF" id="PIRSF005096">
    <property type="entry name" value="GALM"/>
    <property type="match status" value="1"/>
</dbReference>
<dbReference type="EC" id="5.1.3.3" evidence="8"/>
<evidence type="ECO:0000313" key="11">
    <source>
        <dbReference type="Proteomes" id="UP001500841"/>
    </source>
</evidence>
<feature type="chain" id="PRO_5046847919" description="Aldose 1-epimerase" evidence="9">
    <location>
        <begin position="19"/>
        <end position="381"/>
    </location>
</feature>
<evidence type="ECO:0000256" key="8">
    <source>
        <dbReference type="PIRNR" id="PIRNR005096"/>
    </source>
</evidence>
<evidence type="ECO:0000256" key="3">
    <source>
        <dbReference type="ARBA" id="ARBA00006206"/>
    </source>
</evidence>
<sequence length="381" mass="41579">MKLQFIAGLLPVVLVAAACNSSSTKSSADSAKTDSLAQMDTAKKATSFYVIKNKNNVKAIFTNYGGRIVSLFVPDSKGKTIDVVTGFKTVDEYKKSTEPYFGATIGRYGNRIAKGKFKLDGKQVNLTINNGPNTLHGGKAGFQDVVWNAKQVDDHTIQFTYLSKDMEGGFPGNLNVTVTYSLNDQNELHMDYEATTDKTTVCNLTNHAFFNLNGEGSGTILNHIVQINAAKYTPVDSTLIPTGKLEPVAGTPFDFNKPTTIGARINDKNEQLKDGKGYDHNFVLSGTTPGKFAHAATVVGDKSGIVMDVYTQEPGLQFYSGNFMQSKNTFKGGSKDDFRTAFAMETQHFPDSPNEPSFPTTILKPGQTYKTSSYYKFSVKK</sequence>
<name>A0ABP7WA92_9SPHI</name>
<dbReference type="SUPFAM" id="SSF74650">
    <property type="entry name" value="Galactose mutarotase-like"/>
    <property type="match status" value="1"/>
</dbReference>
<dbReference type="InterPro" id="IPR047215">
    <property type="entry name" value="Galactose_mutarotase-like"/>
</dbReference>
<dbReference type="InterPro" id="IPR011013">
    <property type="entry name" value="Gal_mutarotase_sf_dom"/>
</dbReference>